<dbReference type="InterPro" id="IPR051922">
    <property type="entry name" value="Bact_Sporulation_Assoc"/>
</dbReference>
<organism evidence="2 3">
    <name type="scientific">Lawsonibacter faecis</name>
    <dbReference type="NCBI Taxonomy" id="2763052"/>
    <lineage>
        <taxon>Bacteria</taxon>
        <taxon>Bacillati</taxon>
        <taxon>Bacillota</taxon>
        <taxon>Clostridia</taxon>
        <taxon>Eubacteriales</taxon>
        <taxon>Oscillospiraceae</taxon>
        <taxon>Lawsonibacter</taxon>
    </lineage>
</organism>
<sequence length="338" mass="35376">MKQVVATALILLLLFFLLPLLLIRGGSPADQPDDAPTGTLPLDRTVVSPPPAAGADETAAVRVKLSDGTVSEMTMADYLWRVVAAEMPASFESEALKAQAVAARTYAEVKMAAKVANHPDADVCTDINCCQAYIEPASAAANWGENADAYTEKIKAAVSGTDGMVALYDGAPIQAVFFSSAAGRTVDAVEVWGNSVPYLTSVESPEGDEVPGYHSTVSVPLETFKSTILAEAPDADLSGDASGWLSNIVHNSAGGVEKVDVGGVTMSGGTVRTLFGLRSANFTVTADSENLTFSVTGYGHGVGMSQYGANALAKEGKTYQDIIKWYYTGVTVARMDEN</sequence>
<accession>A0A8J6MCP2</accession>
<dbReference type="PANTHER" id="PTHR30032:SF4">
    <property type="entry name" value="AMIDASE ENHANCER"/>
    <property type="match status" value="1"/>
</dbReference>
<feature type="domain" description="Sporulation stage II protein D amidase enhancer LytB N-terminal" evidence="1">
    <location>
        <begin position="69"/>
        <end position="168"/>
    </location>
</feature>
<evidence type="ECO:0000259" key="1">
    <source>
        <dbReference type="Pfam" id="PF08486"/>
    </source>
</evidence>
<dbReference type="EMBL" id="JACOPQ010000005">
    <property type="protein sequence ID" value="MBC5737000.1"/>
    <property type="molecule type" value="Genomic_DNA"/>
</dbReference>
<keyword evidence="3" id="KW-1185">Reference proteome</keyword>
<evidence type="ECO:0000313" key="3">
    <source>
        <dbReference type="Proteomes" id="UP000607645"/>
    </source>
</evidence>
<dbReference type="RefSeq" id="WP_186918984.1">
    <property type="nucleotide sequence ID" value="NZ_JACOPQ010000005.1"/>
</dbReference>
<dbReference type="PANTHER" id="PTHR30032">
    <property type="entry name" value="N-ACETYLMURAMOYL-L-ALANINE AMIDASE-RELATED"/>
    <property type="match status" value="1"/>
</dbReference>
<evidence type="ECO:0000313" key="2">
    <source>
        <dbReference type="EMBL" id="MBC5737000.1"/>
    </source>
</evidence>
<dbReference type="AlphaFoldDB" id="A0A8J6MCP2"/>
<proteinExistence type="predicted"/>
<gene>
    <name evidence="2" type="primary">spoIID</name>
    <name evidence="2" type="ORF">H8S62_08225</name>
</gene>
<dbReference type="NCBIfam" id="TIGR02669">
    <property type="entry name" value="SpoIID_LytB"/>
    <property type="match status" value="1"/>
</dbReference>
<dbReference type="InterPro" id="IPR013693">
    <property type="entry name" value="SpoIID/LytB_N"/>
</dbReference>
<name>A0A8J6MCP2_9FIRM</name>
<dbReference type="GO" id="GO:0030435">
    <property type="term" value="P:sporulation resulting in formation of a cellular spore"/>
    <property type="evidence" value="ECO:0007669"/>
    <property type="project" value="InterPro"/>
</dbReference>
<dbReference type="GO" id="GO:0030288">
    <property type="term" value="C:outer membrane-bounded periplasmic space"/>
    <property type="evidence" value="ECO:0007669"/>
    <property type="project" value="TreeGrafter"/>
</dbReference>
<dbReference type="NCBIfam" id="TIGR02870">
    <property type="entry name" value="spore_II_D"/>
    <property type="match status" value="1"/>
</dbReference>
<reference evidence="2" key="1">
    <citation type="submission" date="2020-08" db="EMBL/GenBank/DDBJ databases">
        <title>Genome public.</title>
        <authorList>
            <person name="Liu C."/>
            <person name="Sun Q."/>
        </authorList>
    </citation>
    <scope>NUCLEOTIDE SEQUENCE</scope>
    <source>
        <strain evidence="2">NSJ-52</strain>
    </source>
</reference>
<protein>
    <submittedName>
        <fullName evidence="2">Stage II sporulation protein D</fullName>
    </submittedName>
</protein>
<dbReference type="Pfam" id="PF08486">
    <property type="entry name" value="SpoIID"/>
    <property type="match status" value="1"/>
</dbReference>
<dbReference type="InterPro" id="IPR014225">
    <property type="entry name" value="Spore_II_D_firmicutes"/>
</dbReference>
<comment type="caution">
    <text evidence="2">The sequence shown here is derived from an EMBL/GenBank/DDBJ whole genome shotgun (WGS) entry which is preliminary data.</text>
</comment>
<dbReference type="Proteomes" id="UP000607645">
    <property type="component" value="Unassembled WGS sequence"/>
</dbReference>
<dbReference type="InterPro" id="IPR013486">
    <property type="entry name" value="SpoIID/LytB"/>
</dbReference>